<evidence type="ECO:0000313" key="1">
    <source>
        <dbReference type="EMBL" id="MDT0134463.1"/>
    </source>
</evidence>
<dbReference type="EMBL" id="JANAVW010000001">
    <property type="protein sequence ID" value="MDT0134463.1"/>
    <property type="molecule type" value="Genomic_DNA"/>
</dbReference>
<reference evidence="1 2" key="1">
    <citation type="submission" date="2022-06" db="EMBL/GenBank/DDBJ databases">
        <title>Chromosome and plasmid sequencings of Enterobacteriales species co-exiting double carbapenemases.</title>
        <authorList>
            <person name="Fu Y."/>
        </authorList>
    </citation>
    <scope>NUCLEOTIDE SEQUENCE [LARGE SCALE GENOMIC DNA]</scope>
    <source>
        <strain evidence="1 2">21030615019</strain>
    </source>
</reference>
<accession>A0ABU2IZH4</accession>
<evidence type="ECO:0000313" key="2">
    <source>
        <dbReference type="Proteomes" id="UP001252207"/>
    </source>
</evidence>
<sequence length="57" mass="6393">MDKWLLVIFFIPIVVIGTLVAGFPTAFKEATVYFNNPYSVDSLTLAEIEAIKLEQES</sequence>
<dbReference type="RefSeq" id="WP_272671611.1">
    <property type="nucleotide sequence ID" value="NZ_CP145912.1"/>
</dbReference>
<proteinExistence type="predicted"/>
<organism evidence="1 2">
    <name type="scientific">Providencia huaxiensis</name>
    <dbReference type="NCBI Taxonomy" id="2027290"/>
    <lineage>
        <taxon>Bacteria</taxon>
        <taxon>Pseudomonadati</taxon>
        <taxon>Pseudomonadota</taxon>
        <taxon>Gammaproteobacteria</taxon>
        <taxon>Enterobacterales</taxon>
        <taxon>Morganellaceae</taxon>
        <taxon>Providencia</taxon>
    </lineage>
</organism>
<dbReference type="Proteomes" id="UP001252207">
    <property type="component" value="Unassembled WGS sequence"/>
</dbReference>
<comment type="caution">
    <text evidence="1">The sequence shown here is derived from an EMBL/GenBank/DDBJ whole genome shotgun (WGS) entry which is preliminary data.</text>
</comment>
<dbReference type="GeneID" id="89490887"/>
<protein>
    <submittedName>
        <fullName evidence="1">Uncharacterized protein</fullName>
    </submittedName>
</protein>
<gene>
    <name evidence="1" type="ORF">NLX89_14060</name>
</gene>
<name>A0ABU2IZH4_9GAMM</name>
<keyword evidence="2" id="KW-1185">Reference proteome</keyword>